<keyword evidence="2 5" id="KW-0378">Hydrolase</keyword>
<dbReference type="EMBL" id="JAACJK010000121">
    <property type="protein sequence ID" value="KAF5329195.1"/>
    <property type="molecule type" value="Genomic_DNA"/>
</dbReference>
<feature type="compositionally biased region" description="Gly residues" evidence="6">
    <location>
        <begin position="615"/>
        <end position="626"/>
    </location>
</feature>
<evidence type="ECO:0000256" key="1">
    <source>
        <dbReference type="ARBA" id="ARBA00022741"/>
    </source>
</evidence>
<dbReference type="PROSITE" id="PS51192">
    <property type="entry name" value="HELICASE_ATP_BIND_1"/>
    <property type="match status" value="1"/>
</dbReference>
<protein>
    <recommendedName>
        <fullName evidence="5">ATP-dependent RNA helicase</fullName>
        <ecNumber evidence="5">3.6.4.13</ecNumber>
    </recommendedName>
</protein>
<reference evidence="9 10" key="1">
    <citation type="journal article" date="2020" name="ISME J.">
        <title>Uncovering the hidden diversity of litter-decomposition mechanisms in mushroom-forming fungi.</title>
        <authorList>
            <person name="Floudas D."/>
            <person name="Bentzer J."/>
            <person name="Ahren D."/>
            <person name="Johansson T."/>
            <person name="Persson P."/>
            <person name="Tunlid A."/>
        </authorList>
    </citation>
    <scope>NUCLEOTIDE SEQUENCE [LARGE SCALE GENOMIC DNA]</scope>
    <source>
        <strain evidence="9 10">CBS 175.51</strain>
    </source>
</reference>
<sequence>MPSILPSAARTGLRAAVRASLRRTATVSRSFVSRTAHVAKRAAAAPTGLRHASTVVEAVEANEAVEEDVEENLSEAAEEEEVELFSSLEGKVDPKTLKALTESPFQYEAMSVVQARILPLLPELVAPREEANPHSIDLLVKARTGTGKTIGFLVPAIEARIKELERVSAQESSQTEQEASRARSSAARRFAMDNVGTLVISPTRELASQIAVEAQKLTSHHAGFGVSLFVGGVDKRGQLNGFNRGRKDILVATPGRLKDFLSDSRSGVAAALKDTKMLILDEADTLLDMGFREDIEEIMRVLPSNATRQTFLFSATVSKGIQQIAHTHLAPNHRFVNCVSQDTSEVHDHIDQFHTVLPSPKDQLPHIMRLLMQDQLQHGDRSKVVLFLPTTKMTMLMSSAMHGLSRKVLPGRTDVFELHSKRTMGSRTKAAEMFRRTTRPSILVTSDVSARGVDYPGVTRVIQIGLPKSADQYVHRVGRTGRGSSKVGRGDLVLLDWEAEYVRRQYSHLPLKPLSAATFAAELQAAVDAAAHAKLQAVHPELANTVEEYLAKEVDEEAVGESMMSMIGFYAGLASGMRMDVDGIAGALQKWSTEGMGLERAPYVGAAFLSKLGGGRGGGSRGGFSRGGSREGGSREGGFGARREWTDRAPRDGFAKKPWEARGSFGGERKSFGERKPWEERGASASKPWEKKPWEDRGASKPWEKKPWEDRPSRSFAPRDDSEGGSGRSSGYLGRRSRSFEARNGGSKGESDF</sequence>
<dbReference type="InterPro" id="IPR027417">
    <property type="entry name" value="P-loop_NTPase"/>
</dbReference>
<comment type="caution">
    <text evidence="9">The sequence shown here is derived from an EMBL/GenBank/DDBJ whole genome shotgun (WGS) entry which is preliminary data.</text>
</comment>
<dbReference type="PANTHER" id="PTHR24031">
    <property type="entry name" value="RNA HELICASE"/>
    <property type="match status" value="1"/>
</dbReference>
<comment type="domain">
    <text evidence="5">The Q motif is unique to and characteristic of the DEAD box family of RNA helicases and controls ATP binding and hydrolysis.</text>
</comment>
<dbReference type="InterPro" id="IPR001650">
    <property type="entry name" value="Helicase_C-like"/>
</dbReference>
<proteinExistence type="inferred from homology"/>
<feature type="domain" description="Helicase ATP-binding" evidence="7">
    <location>
        <begin position="129"/>
        <end position="335"/>
    </location>
</feature>
<dbReference type="InterPro" id="IPR014001">
    <property type="entry name" value="Helicase_ATP-bd"/>
</dbReference>
<dbReference type="Proteomes" id="UP000541558">
    <property type="component" value="Unassembled WGS sequence"/>
</dbReference>
<evidence type="ECO:0000259" key="7">
    <source>
        <dbReference type="PROSITE" id="PS51192"/>
    </source>
</evidence>
<dbReference type="AlphaFoldDB" id="A0A8H5BTB9"/>
<feature type="domain" description="Helicase C-terminal" evidence="8">
    <location>
        <begin position="363"/>
        <end position="517"/>
    </location>
</feature>
<keyword evidence="10" id="KW-1185">Reference proteome</keyword>
<dbReference type="SMART" id="SM00490">
    <property type="entry name" value="HELICc"/>
    <property type="match status" value="1"/>
</dbReference>
<dbReference type="GO" id="GO:0005524">
    <property type="term" value="F:ATP binding"/>
    <property type="evidence" value="ECO:0007669"/>
    <property type="project" value="UniProtKB-UniRule"/>
</dbReference>
<dbReference type="GO" id="GO:0016787">
    <property type="term" value="F:hydrolase activity"/>
    <property type="evidence" value="ECO:0007669"/>
    <property type="project" value="UniProtKB-KW"/>
</dbReference>
<dbReference type="CDD" id="cd18787">
    <property type="entry name" value="SF2_C_DEAD"/>
    <property type="match status" value="1"/>
</dbReference>
<dbReference type="GO" id="GO:0003724">
    <property type="term" value="F:RNA helicase activity"/>
    <property type="evidence" value="ECO:0007669"/>
    <property type="project" value="UniProtKB-EC"/>
</dbReference>
<accession>A0A8H5BTB9</accession>
<dbReference type="Pfam" id="PF00271">
    <property type="entry name" value="Helicase_C"/>
    <property type="match status" value="1"/>
</dbReference>
<evidence type="ECO:0000256" key="4">
    <source>
        <dbReference type="ARBA" id="ARBA00022884"/>
    </source>
</evidence>
<organism evidence="9 10">
    <name type="scientific">Ephemerocybe angulata</name>
    <dbReference type="NCBI Taxonomy" id="980116"/>
    <lineage>
        <taxon>Eukaryota</taxon>
        <taxon>Fungi</taxon>
        <taxon>Dikarya</taxon>
        <taxon>Basidiomycota</taxon>
        <taxon>Agaricomycotina</taxon>
        <taxon>Agaricomycetes</taxon>
        <taxon>Agaricomycetidae</taxon>
        <taxon>Agaricales</taxon>
        <taxon>Agaricineae</taxon>
        <taxon>Psathyrellaceae</taxon>
        <taxon>Ephemerocybe</taxon>
    </lineage>
</organism>
<feature type="compositionally biased region" description="Basic and acidic residues" evidence="6">
    <location>
        <begin position="667"/>
        <end position="722"/>
    </location>
</feature>
<feature type="region of interest" description="Disordered" evidence="6">
    <location>
        <begin position="166"/>
        <end position="185"/>
    </location>
</feature>
<name>A0A8H5BTB9_9AGAR</name>
<evidence type="ECO:0000313" key="10">
    <source>
        <dbReference type="Proteomes" id="UP000541558"/>
    </source>
</evidence>
<keyword evidence="4 5" id="KW-0694">RNA-binding</keyword>
<evidence type="ECO:0000256" key="2">
    <source>
        <dbReference type="ARBA" id="ARBA00022801"/>
    </source>
</evidence>
<dbReference type="EC" id="3.6.4.13" evidence="5"/>
<dbReference type="Gene3D" id="3.40.50.300">
    <property type="entry name" value="P-loop containing nucleotide triphosphate hydrolases"/>
    <property type="match status" value="2"/>
</dbReference>
<keyword evidence="1 5" id="KW-0547">Nucleotide-binding</keyword>
<evidence type="ECO:0000256" key="6">
    <source>
        <dbReference type="SAM" id="MobiDB-lite"/>
    </source>
</evidence>
<dbReference type="OrthoDB" id="193716at2759"/>
<evidence type="ECO:0000313" key="9">
    <source>
        <dbReference type="EMBL" id="KAF5329195.1"/>
    </source>
</evidence>
<dbReference type="SUPFAM" id="SSF52540">
    <property type="entry name" value="P-loop containing nucleoside triphosphate hydrolases"/>
    <property type="match status" value="1"/>
</dbReference>
<gene>
    <name evidence="9" type="ORF">D9611_013197</name>
</gene>
<evidence type="ECO:0000256" key="5">
    <source>
        <dbReference type="RuleBase" id="RU365068"/>
    </source>
</evidence>
<dbReference type="InterPro" id="IPR011545">
    <property type="entry name" value="DEAD/DEAH_box_helicase_dom"/>
</dbReference>
<keyword evidence="5" id="KW-0347">Helicase</keyword>
<dbReference type="GO" id="GO:0003723">
    <property type="term" value="F:RNA binding"/>
    <property type="evidence" value="ECO:0007669"/>
    <property type="project" value="UniProtKB-UniRule"/>
</dbReference>
<dbReference type="PROSITE" id="PS51194">
    <property type="entry name" value="HELICASE_CTER"/>
    <property type="match status" value="1"/>
</dbReference>
<feature type="region of interest" description="Disordered" evidence="6">
    <location>
        <begin position="615"/>
        <end position="753"/>
    </location>
</feature>
<dbReference type="SMART" id="SM00487">
    <property type="entry name" value="DEXDc"/>
    <property type="match status" value="1"/>
</dbReference>
<evidence type="ECO:0000259" key="8">
    <source>
        <dbReference type="PROSITE" id="PS51194"/>
    </source>
</evidence>
<comment type="similarity">
    <text evidence="5">Belongs to the DEAD box helicase family.</text>
</comment>
<comment type="catalytic activity">
    <reaction evidence="5">
        <text>ATP + H2O = ADP + phosphate + H(+)</text>
        <dbReference type="Rhea" id="RHEA:13065"/>
        <dbReference type="ChEBI" id="CHEBI:15377"/>
        <dbReference type="ChEBI" id="CHEBI:15378"/>
        <dbReference type="ChEBI" id="CHEBI:30616"/>
        <dbReference type="ChEBI" id="CHEBI:43474"/>
        <dbReference type="ChEBI" id="CHEBI:456216"/>
        <dbReference type="EC" id="3.6.4.13"/>
    </reaction>
</comment>
<dbReference type="Pfam" id="PF00270">
    <property type="entry name" value="DEAD"/>
    <property type="match status" value="1"/>
</dbReference>
<keyword evidence="3 5" id="KW-0067">ATP-binding</keyword>
<feature type="compositionally biased region" description="Basic and acidic residues" evidence="6">
    <location>
        <begin position="641"/>
        <end position="660"/>
    </location>
</feature>
<comment type="function">
    <text evidence="5">RNA helicase.</text>
</comment>
<evidence type="ECO:0000256" key="3">
    <source>
        <dbReference type="ARBA" id="ARBA00022840"/>
    </source>
</evidence>